<evidence type="ECO:0000313" key="2">
    <source>
        <dbReference type="Proteomes" id="UP000679213"/>
    </source>
</evidence>
<dbReference type="EMBL" id="LR792632">
    <property type="protein sequence ID" value="CAB3288477.1"/>
    <property type="molecule type" value="Genomic_DNA"/>
</dbReference>
<organism evidence="1 2">
    <name type="scientific">Methanocaldococcus lauensis</name>
    <dbReference type="NCBI Taxonomy" id="2546128"/>
    <lineage>
        <taxon>Archaea</taxon>
        <taxon>Methanobacteriati</taxon>
        <taxon>Methanobacteriota</taxon>
        <taxon>Methanomada group</taxon>
        <taxon>Methanococci</taxon>
        <taxon>Methanococcales</taxon>
        <taxon>Methanocaldococcaceae</taxon>
        <taxon>Methanocaldococcus</taxon>
    </lineage>
</organism>
<dbReference type="Proteomes" id="UP000679213">
    <property type="component" value="Chromosome I"/>
</dbReference>
<sequence>MRINNLRIINTFPNRVILKIFLVLGMELNKIKEKINEWKNREWRWKGKGMVEIKFICLIERAESFKKLVENLEHIVIEYEKIEKLIEDEDINEIAKLNLFCGNNVYEEMLKDILSSNKFISLTVSFDENMAYVKYIERGKEEILTLDGKSTYKALQILKNRYEDILKRQISIIENSIPLTIPSQ</sequence>
<evidence type="ECO:0000313" key="1">
    <source>
        <dbReference type="EMBL" id="CAB3288477.1"/>
    </source>
</evidence>
<dbReference type="AlphaFoldDB" id="A0A8D6PTS0"/>
<dbReference type="KEGG" id="mesg:MLAUSG7_0746"/>
<reference evidence="1 2" key="1">
    <citation type="submission" date="2020-04" db="EMBL/GenBank/DDBJ databases">
        <authorList>
            <consortium name="Genoscope - CEA"/>
            <person name="William W."/>
        </authorList>
    </citation>
    <scope>NUCLEOTIDE SEQUENCE [LARGE SCALE GENOMIC DNA]</scope>
    <source>
        <strain evidence="1 2">SG7</strain>
    </source>
</reference>
<keyword evidence="2" id="KW-1185">Reference proteome</keyword>
<accession>A0A8D6PTS0</accession>
<name>A0A8D6PTS0_9EURY</name>
<proteinExistence type="predicted"/>
<protein>
    <submittedName>
        <fullName evidence="1">Uncharacterized protein</fullName>
    </submittedName>
</protein>
<gene>
    <name evidence="1" type="ORF">MLAUSG7_0746</name>
</gene>